<dbReference type="InterPro" id="IPR025558">
    <property type="entry name" value="DUF4283"/>
</dbReference>
<evidence type="ECO:0000259" key="2">
    <source>
        <dbReference type="Pfam" id="PF14111"/>
    </source>
</evidence>
<proteinExistence type="predicted"/>
<feature type="compositionally biased region" description="Basic and acidic residues" evidence="1">
    <location>
        <begin position="115"/>
        <end position="124"/>
    </location>
</feature>
<evidence type="ECO:0000313" key="3">
    <source>
        <dbReference type="EMBL" id="KAH0859481.1"/>
    </source>
</evidence>
<dbReference type="Pfam" id="PF14111">
    <property type="entry name" value="DUF4283"/>
    <property type="match status" value="1"/>
</dbReference>
<evidence type="ECO:0000256" key="1">
    <source>
        <dbReference type="SAM" id="MobiDB-lite"/>
    </source>
</evidence>
<feature type="compositionally biased region" description="Basic residues" evidence="1">
    <location>
        <begin position="424"/>
        <end position="434"/>
    </location>
</feature>
<feature type="non-terminal residue" evidence="3">
    <location>
        <position position="1"/>
    </location>
</feature>
<organism evidence="3 4">
    <name type="scientific">Brassica napus</name>
    <name type="common">Rape</name>
    <dbReference type="NCBI Taxonomy" id="3708"/>
    <lineage>
        <taxon>Eukaryota</taxon>
        <taxon>Viridiplantae</taxon>
        <taxon>Streptophyta</taxon>
        <taxon>Embryophyta</taxon>
        <taxon>Tracheophyta</taxon>
        <taxon>Spermatophyta</taxon>
        <taxon>Magnoliopsida</taxon>
        <taxon>eudicotyledons</taxon>
        <taxon>Gunneridae</taxon>
        <taxon>Pentapetalae</taxon>
        <taxon>rosids</taxon>
        <taxon>malvids</taxon>
        <taxon>Brassicales</taxon>
        <taxon>Brassicaceae</taxon>
        <taxon>Brassiceae</taxon>
        <taxon>Brassica</taxon>
    </lineage>
</organism>
<evidence type="ECO:0000313" key="4">
    <source>
        <dbReference type="Proteomes" id="UP000824890"/>
    </source>
</evidence>
<feature type="domain" description="DUF4283" evidence="2">
    <location>
        <begin position="187"/>
        <end position="260"/>
    </location>
</feature>
<reference evidence="3 4" key="1">
    <citation type="submission" date="2021-05" db="EMBL/GenBank/DDBJ databases">
        <title>Genome Assembly of Synthetic Allotetraploid Brassica napus Reveals Homoeologous Exchanges between Subgenomes.</title>
        <authorList>
            <person name="Davis J.T."/>
        </authorList>
    </citation>
    <scope>NUCLEOTIDE SEQUENCE [LARGE SCALE GENOMIC DNA]</scope>
    <source>
        <strain evidence="4">cv. Da-Ae</strain>
        <tissue evidence="3">Seedling</tissue>
    </source>
</reference>
<name>A0ABQ7XWP3_BRANA</name>
<sequence>TSMASITGDIKGDFMGDPTTTPGDPIASELGDPSETTEDPGVTSSDAKAPTEVSLQETDDLLRSTTGDDVQATETTLSLPVPAAQSVGASETQHESGVSSLALSTQSTDGGAASEGRDGGENLEKSLTGNHGEKAEGRNGGKQGERARSAPWSKDLADRGEAEPVIDIVDGIATLQIPDAIFDEAELLWKSFVVGYFIGDAPHVGSIHATVNRIWTGPKAGTKIDVQFIAKNTVLFRIENDQMRNRVIQRKYWHIADIPLVGYLSEAKAKKWRVARKLTMPKEGNAMEHLIKDLEELTPVASSDEKEAIKISESSKELSKTNTIDMWVNGKGVKASSDGKGEKEFMISPSRFSPLQDIDEEEETCLEESGTEVEEGEFRGNIVDGKKEKELQVASRSRQHGSVPRQLWGRVTGSKDMSNGGRHGTSKKTSSRKL</sequence>
<feature type="compositionally biased region" description="Polar residues" evidence="1">
    <location>
        <begin position="63"/>
        <end position="78"/>
    </location>
</feature>
<feature type="region of interest" description="Disordered" evidence="1">
    <location>
        <begin position="1"/>
        <end position="157"/>
    </location>
</feature>
<feature type="region of interest" description="Disordered" evidence="1">
    <location>
        <begin position="356"/>
        <end position="434"/>
    </location>
</feature>
<accession>A0ABQ7XWP3</accession>
<gene>
    <name evidence="3" type="ORF">HID58_087742</name>
</gene>
<feature type="compositionally biased region" description="Acidic residues" evidence="1">
    <location>
        <begin position="357"/>
        <end position="375"/>
    </location>
</feature>
<feature type="compositionally biased region" description="Polar residues" evidence="1">
    <location>
        <begin position="87"/>
        <end position="109"/>
    </location>
</feature>
<dbReference type="Proteomes" id="UP000824890">
    <property type="component" value="Unassembled WGS sequence"/>
</dbReference>
<protein>
    <recommendedName>
        <fullName evidence="2">DUF4283 domain-containing protein</fullName>
    </recommendedName>
</protein>
<keyword evidence="4" id="KW-1185">Reference proteome</keyword>
<feature type="compositionally biased region" description="Basic and acidic residues" evidence="1">
    <location>
        <begin position="131"/>
        <end position="148"/>
    </location>
</feature>
<dbReference type="EMBL" id="JAGKQM010000019">
    <property type="protein sequence ID" value="KAH0859481.1"/>
    <property type="molecule type" value="Genomic_DNA"/>
</dbReference>
<comment type="caution">
    <text evidence="3">The sequence shown here is derived from an EMBL/GenBank/DDBJ whole genome shotgun (WGS) entry which is preliminary data.</text>
</comment>